<dbReference type="AlphaFoldDB" id="A0A3S3PN47"/>
<dbReference type="RefSeq" id="WP_113647929.1">
    <property type="nucleotide sequence ID" value="NZ_QMHN01000004.1"/>
</dbReference>
<gene>
    <name evidence="2" type="ORF">DPV69_13590</name>
</gene>
<evidence type="ECO:0000259" key="1">
    <source>
        <dbReference type="PROSITE" id="PS51841"/>
    </source>
</evidence>
<proteinExistence type="predicted"/>
<organism evidence="2 3">
    <name type="scientific">Pedobacter chitinilyticus</name>
    <dbReference type="NCBI Taxonomy" id="2233776"/>
    <lineage>
        <taxon>Bacteria</taxon>
        <taxon>Pseudomonadati</taxon>
        <taxon>Bacteroidota</taxon>
        <taxon>Sphingobacteriia</taxon>
        <taxon>Sphingobacteriales</taxon>
        <taxon>Sphingobacteriaceae</taxon>
        <taxon>Pedobacter</taxon>
    </lineage>
</organism>
<protein>
    <submittedName>
        <fullName evidence="2">Lamin tail domain-containing protein</fullName>
    </submittedName>
</protein>
<dbReference type="PROSITE" id="PS51257">
    <property type="entry name" value="PROKAR_LIPOPROTEIN"/>
    <property type="match status" value="1"/>
</dbReference>
<evidence type="ECO:0000313" key="3">
    <source>
        <dbReference type="Proteomes" id="UP000284120"/>
    </source>
</evidence>
<keyword evidence="3" id="KW-1185">Reference proteome</keyword>
<dbReference type="InterPro" id="IPR001322">
    <property type="entry name" value="Lamin_tail_dom"/>
</dbReference>
<name>A0A3S3PN47_9SPHI</name>
<dbReference type="PROSITE" id="PS51841">
    <property type="entry name" value="LTD"/>
    <property type="match status" value="1"/>
</dbReference>
<evidence type="ECO:0000313" key="2">
    <source>
        <dbReference type="EMBL" id="RWU06318.1"/>
    </source>
</evidence>
<comment type="caution">
    <text evidence="2">The sequence shown here is derived from an EMBL/GenBank/DDBJ whole genome shotgun (WGS) entry which is preliminary data.</text>
</comment>
<reference evidence="2 3" key="1">
    <citation type="submission" date="2018-06" db="EMBL/GenBank/DDBJ databases">
        <title>Pedobacter endophyticus sp. nov., an endophytic bacterium isolated from a leaf of Triticum aestivum.</title>
        <authorList>
            <person name="Zhang L."/>
        </authorList>
    </citation>
    <scope>NUCLEOTIDE SEQUENCE [LARGE SCALE GENOMIC DNA]</scope>
    <source>
        <strain evidence="2 3">CM134L-2</strain>
    </source>
</reference>
<dbReference type="Pfam" id="PF00932">
    <property type="entry name" value="LTD"/>
    <property type="match status" value="1"/>
</dbReference>
<dbReference type="Proteomes" id="UP000284120">
    <property type="component" value="Unassembled WGS sequence"/>
</dbReference>
<accession>A0A3S3PN47</accession>
<dbReference type="OrthoDB" id="772482at2"/>
<sequence length="256" mass="27306">MKTYFPIILFIIAVICGCSSEIEFTPVTPPPTNDNSDLLISEISTAINTDANAAGTRPHYVEIYNGTSANVDLTSYAIGYMASTDANTLVNWAFPTGNFFLLSTSIAKGKCYVIASPQADATVIKSDVTWGTTSSTNANASVPLQLSGNSAIALLKKDAAGTIMLSGSAYKIIDVFGSPQVARVTSTGSSSARNNFMWTVAGEVADTRNRTFFRKATVHNPTTDWAKAKGTTVADSEWQISADRAWDYTNLGLPTK</sequence>
<feature type="domain" description="LTD" evidence="1">
    <location>
        <begin position="23"/>
        <end position="180"/>
    </location>
</feature>
<dbReference type="EMBL" id="SAYW01000004">
    <property type="protein sequence ID" value="RWU06318.1"/>
    <property type="molecule type" value="Genomic_DNA"/>
</dbReference>